<sequence length="414" mass="44034">MKNHSLNQSYPSSKMTNSHRSILQKPLTYISMILLGMGVGIGGTIAYSYPNLFKENTETIAPSTKTEIPEQWASLPPITSENFVTDVVQKVGPAVVRIDASRTVKTEVPPMFNDPFFRRFFGSQIPNMPQEEIQRGTGSGFILSNDGKILTNAHVVAGTQEVTVTLKDGRTFTGTVLGTDPVTDVAVIDIEADNLPTVKAGNSDNLNVGEWAIAIGNPLGLDNTVTTGIISATGRQSSQVGVGDKRVDFIQTDAAINPGNSGGPLLNARGEVIGVNTAIFRNAQGIGFSIPINRAQEIADQLIAKGRVDHPYMGIQMVEITPEIKQKLQETGELTINADSGILIVKVVPNSPAAAAGLEAGDVIQSINQQPLTSPSEVQKAVEQIQVGSTIPVEVERNGKPLNLNVKVGLLPNG</sequence>
<evidence type="ECO:0000256" key="3">
    <source>
        <dbReference type="ARBA" id="ARBA00022801"/>
    </source>
</evidence>
<dbReference type="SUPFAM" id="SSF50494">
    <property type="entry name" value="Trypsin-like serine proteases"/>
    <property type="match status" value="1"/>
</dbReference>
<name>A3IL91_9CHRO</name>
<keyword evidence="5" id="KW-0472">Membrane</keyword>
<dbReference type="GO" id="GO:0006508">
    <property type="term" value="P:proteolysis"/>
    <property type="evidence" value="ECO:0007669"/>
    <property type="project" value="UniProtKB-KW"/>
</dbReference>
<protein>
    <submittedName>
        <fullName evidence="7">Serine protease HtrA</fullName>
    </submittedName>
</protein>
<dbReference type="Pfam" id="PF13180">
    <property type="entry name" value="PDZ_2"/>
    <property type="match status" value="1"/>
</dbReference>
<evidence type="ECO:0000256" key="1">
    <source>
        <dbReference type="ARBA" id="ARBA00010541"/>
    </source>
</evidence>
<evidence type="ECO:0000313" key="8">
    <source>
        <dbReference type="Proteomes" id="UP000003781"/>
    </source>
</evidence>
<keyword evidence="4" id="KW-0720">Serine protease</keyword>
<dbReference type="Gene3D" id="2.40.10.10">
    <property type="entry name" value="Trypsin-like serine proteases"/>
    <property type="match status" value="2"/>
</dbReference>
<dbReference type="Proteomes" id="UP000003781">
    <property type="component" value="Unassembled WGS sequence"/>
</dbReference>
<organism evidence="7 8">
    <name type="scientific">Crocosphaera chwakensis CCY0110</name>
    <dbReference type="NCBI Taxonomy" id="391612"/>
    <lineage>
        <taxon>Bacteria</taxon>
        <taxon>Bacillati</taxon>
        <taxon>Cyanobacteriota</taxon>
        <taxon>Cyanophyceae</taxon>
        <taxon>Oscillatoriophycideae</taxon>
        <taxon>Chroococcales</taxon>
        <taxon>Aphanothecaceae</taxon>
        <taxon>Crocosphaera</taxon>
        <taxon>Crocosphaera chwakensis</taxon>
    </lineage>
</organism>
<comment type="similarity">
    <text evidence="1">Belongs to the peptidase S1C family.</text>
</comment>
<keyword evidence="2 7" id="KW-0645">Protease</keyword>
<dbReference type="PANTHER" id="PTHR22939:SF129">
    <property type="entry name" value="SERINE PROTEASE HTRA2, MITOCHONDRIAL"/>
    <property type="match status" value="1"/>
</dbReference>
<dbReference type="PRINTS" id="PR00834">
    <property type="entry name" value="PROTEASES2C"/>
</dbReference>
<reference evidence="7 8" key="1">
    <citation type="submission" date="2007-03" db="EMBL/GenBank/DDBJ databases">
        <authorList>
            <person name="Stal L."/>
            <person name="Ferriera S."/>
            <person name="Johnson J."/>
            <person name="Kravitz S."/>
            <person name="Beeson K."/>
            <person name="Sutton G."/>
            <person name="Rogers Y.-H."/>
            <person name="Friedman R."/>
            <person name="Frazier M."/>
            <person name="Venter J.C."/>
        </authorList>
    </citation>
    <scope>NUCLEOTIDE SEQUENCE [LARGE SCALE GENOMIC DNA]</scope>
    <source>
        <strain evidence="7 8">CCY0110</strain>
    </source>
</reference>
<dbReference type="Pfam" id="PF13365">
    <property type="entry name" value="Trypsin_2"/>
    <property type="match status" value="1"/>
</dbReference>
<proteinExistence type="inferred from homology"/>
<evidence type="ECO:0000313" key="7">
    <source>
        <dbReference type="EMBL" id="EAZ92960.1"/>
    </source>
</evidence>
<dbReference type="FunFam" id="2.40.10.10:FF:000001">
    <property type="entry name" value="Periplasmic serine protease DegS"/>
    <property type="match status" value="1"/>
</dbReference>
<dbReference type="SUPFAM" id="SSF50156">
    <property type="entry name" value="PDZ domain-like"/>
    <property type="match status" value="1"/>
</dbReference>
<dbReference type="AlphaFoldDB" id="A3IL91"/>
<dbReference type="SMART" id="SM00228">
    <property type="entry name" value="PDZ"/>
    <property type="match status" value="1"/>
</dbReference>
<evidence type="ECO:0000256" key="5">
    <source>
        <dbReference type="SAM" id="Phobius"/>
    </source>
</evidence>
<dbReference type="NCBIfam" id="NF041521">
    <property type="entry name" value="HhoA_HhoB_HtrA"/>
    <property type="match status" value="1"/>
</dbReference>
<dbReference type="InterPro" id="IPR036034">
    <property type="entry name" value="PDZ_sf"/>
</dbReference>
<dbReference type="Gene3D" id="2.30.42.10">
    <property type="match status" value="1"/>
</dbReference>
<feature type="domain" description="PDZ" evidence="6">
    <location>
        <begin position="323"/>
        <end position="386"/>
    </location>
</feature>
<dbReference type="EMBL" id="AAXW01000004">
    <property type="protein sequence ID" value="EAZ92960.1"/>
    <property type="molecule type" value="Genomic_DNA"/>
</dbReference>
<dbReference type="OrthoDB" id="9807133at2"/>
<comment type="caution">
    <text evidence="7">The sequence shown here is derived from an EMBL/GenBank/DDBJ whole genome shotgun (WGS) entry which is preliminary data.</text>
</comment>
<accession>A3IL91</accession>
<keyword evidence="3" id="KW-0378">Hydrolase</keyword>
<dbReference type="MEROPS" id="S01.482"/>
<dbReference type="InterPro" id="IPR001478">
    <property type="entry name" value="PDZ"/>
</dbReference>
<dbReference type="InterPro" id="IPR009003">
    <property type="entry name" value="Peptidase_S1_PA"/>
</dbReference>
<keyword evidence="8" id="KW-1185">Reference proteome</keyword>
<keyword evidence="5" id="KW-0812">Transmembrane</keyword>
<dbReference type="InterPro" id="IPR048172">
    <property type="entry name" value="HhoA_HhoB_HtrA-like"/>
</dbReference>
<dbReference type="GO" id="GO:0004252">
    <property type="term" value="F:serine-type endopeptidase activity"/>
    <property type="evidence" value="ECO:0007669"/>
    <property type="project" value="InterPro"/>
</dbReference>
<gene>
    <name evidence="7" type="ORF">CY0110_22727</name>
</gene>
<evidence type="ECO:0000256" key="2">
    <source>
        <dbReference type="ARBA" id="ARBA00022670"/>
    </source>
</evidence>
<evidence type="ECO:0000256" key="4">
    <source>
        <dbReference type="ARBA" id="ARBA00022825"/>
    </source>
</evidence>
<dbReference type="PANTHER" id="PTHR22939">
    <property type="entry name" value="SERINE PROTEASE FAMILY S1C HTRA-RELATED"/>
    <property type="match status" value="1"/>
</dbReference>
<dbReference type="PROSITE" id="PS50106">
    <property type="entry name" value="PDZ"/>
    <property type="match status" value="1"/>
</dbReference>
<dbReference type="InterPro" id="IPR043504">
    <property type="entry name" value="Peptidase_S1_PA_chymotrypsin"/>
</dbReference>
<feature type="transmembrane region" description="Helical" evidence="5">
    <location>
        <begin position="27"/>
        <end position="49"/>
    </location>
</feature>
<dbReference type="eggNOG" id="COG0265">
    <property type="taxonomic scope" value="Bacteria"/>
</dbReference>
<evidence type="ECO:0000259" key="6">
    <source>
        <dbReference type="PROSITE" id="PS50106"/>
    </source>
</evidence>
<dbReference type="InterPro" id="IPR001940">
    <property type="entry name" value="Peptidase_S1C"/>
</dbReference>
<keyword evidence="5" id="KW-1133">Transmembrane helix</keyword>
<dbReference type="RefSeq" id="WP_008274107.1">
    <property type="nucleotide sequence ID" value="NZ_AAXW01000004.1"/>
</dbReference>